<gene>
    <name evidence="1" type="ORF">TorRG33x02_149350</name>
</gene>
<sequence>MKASNLTSTKMRTCLVPTRHLCANGDINIFLFLSLISKYIDTFLHILWNIKAIIGILFHFRAFMDIPSETEAQAMLIVESCINLLADTYHKRGKEVVKMLEILDC</sequence>
<accession>A0A2P5EUP7</accession>
<dbReference type="AlphaFoldDB" id="A0A2P5EUP7"/>
<dbReference type="Proteomes" id="UP000237000">
    <property type="component" value="Unassembled WGS sequence"/>
</dbReference>
<proteinExistence type="predicted"/>
<dbReference type="EMBL" id="JXTC01000096">
    <property type="protein sequence ID" value="PON89264.1"/>
    <property type="molecule type" value="Genomic_DNA"/>
</dbReference>
<dbReference type="InParanoid" id="A0A2P5EUP7"/>
<evidence type="ECO:0000313" key="2">
    <source>
        <dbReference type="Proteomes" id="UP000237000"/>
    </source>
</evidence>
<organism evidence="1 2">
    <name type="scientific">Trema orientale</name>
    <name type="common">Charcoal tree</name>
    <name type="synonym">Celtis orientalis</name>
    <dbReference type="NCBI Taxonomy" id="63057"/>
    <lineage>
        <taxon>Eukaryota</taxon>
        <taxon>Viridiplantae</taxon>
        <taxon>Streptophyta</taxon>
        <taxon>Embryophyta</taxon>
        <taxon>Tracheophyta</taxon>
        <taxon>Spermatophyta</taxon>
        <taxon>Magnoliopsida</taxon>
        <taxon>eudicotyledons</taxon>
        <taxon>Gunneridae</taxon>
        <taxon>Pentapetalae</taxon>
        <taxon>rosids</taxon>
        <taxon>fabids</taxon>
        <taxon>Rosales</taxon>
        <taxon>Cannabaceae</taxon>
        <taxon>Trema</taxon>
    </lineage>
</organism>
<evidence type="ECO:0000313" key="1">
    <source>
        <dbReference type="EMBL" id="PON89264.1"/>
    </source>
</evidence>
<protein>
    <submittedName>
        <fullName evidence="1">Uncharacterized protein</fullName>
    </submittedName>
</protein>
<reference evidence="2" key="1">
    <citation type="submission" date="2016-06" db="EMBL/GenBank/DDBJ databases">
        <title>Parallel loss of symbiosis genes in relatives of nitrogen-fixing non-legume Parasponia.</title>
        <authorList>
            <person name="Van Velzen R."/>
            <person name="Holmer R."/>
            <person name="Bu F."/>
            <person name="Rutten L."/>
            <person name="Van Zeijl A."/>
            <person name="Liu W."/>
            <person name="Santuari L."/>
            <person name="Cao Q."/>
            <person name="Sharma T."/>
            <person name="Shen D."/>
            <person name="Roswanjaya Y."/>
            <person name="Wardhani T."/>
            <person name="Kalhor M.S."/>
            <person name="Jansen J."/>
            <person name="Van den Hoogen J."/>
            <person name="Gungor B."/>
            <person name="Hartog M."/>
            <person name="Hontelez J."/>
            <person name="Verver J."/>
            <person name="Yang W.-C."/>
            <person name="Schijlen E."/>
            <person name="Repin R."/>
            <person name="Schilthuizen M."/>
            <person name="Schranz E."/>
            <person name="Heidstra R."/>
            <person name="Miyata K."/>
            <person name="Fedorova E."/>
            <person name="Kohlen W."/>
            <person name="Bisseling T."/>
            <person name="Smit S."/>
            <person name="Geurts R."/>
        </authorList>
    </citation>
    <scope>NUCLEOTIDE SEQUENCE [LARGE SCALE GENOMIC DNA]</scope>
    <source>
        <strain evidence="2">cv. RG33-2</strain>
    </source>
</reference>
<comment type="caution">
    <text evidence="1">The sequence shown here is derived from an EMBL/GenBank/DDBJ whole genome shotgun (WGS) entry which is preliminary data.</text>
</comment>
<name>A0A2P5EUP7_TREOI</name>
<keyword evidence="2" id="KW-1185">Reference proteome</keyword>